<keyword evidence="1" id="KW-0805">Transcription regulation</keyword>
<dbReference type="PROSITE" id="PS00356">
    <property type="entry name" value="HTH_LACI_1"/>
    <property type="match status" value="1"/>
</dbReference>
<dbReference type="InterPro" id="IPR046335">
    <property type="entry name" value="LacI/GalR-like_sensor"/>
</dbReference>
<gene>
    <name evidence="5" type="ORF">GKZ57_11620</name>
</gene>
<dbReference type="PROSITE" id="PS50932">
    <property type="entry name" value="HTH_LACI_2"/>
    <property type="match status" value="1"/>
</dbReference>
<dbReference type="InterPro" id="IPR000843">
    <property type="entry name" value="HTH_LacI"/>
</dbReference>
<dbReference type="SMART" id="SM00354">
    <property type="entry name" value="HTH_LACI"/>
    <property type="match status" value="1"/>
</dbReference>
<keyword evidence="2 5" id="KW-0238">DNA-binding</keyword>
<dbReference type="PANTHER" id="PTHR30146:SF109">
    <property type="entry name" value="HTH-TYPE TRANSCRIPTIONAL REGULATOR GALS"/>
    <property type="match status" value="1"/>
</dbReference>
<dbReference type="Pfam" id="PF00356">
    <property type="entry name" value="LacI"/>
    <property type="match status" value="1"/>
</dbReference>
<protein>
    <submittedName>
        <fullName evidence="5">LacI family DNA-binding transcriptional regulator</fullName>
    </submittedName>
</protein>
<evidence type="ECO:0000256" key="2">
    <source>
        <dbReference type="ARBA" id="ARBA00023125"/>
    </source>
</evidence>
<reference evidence="5 6" key="1">
    <citation type="submission" date="2019-11" db="EMBL/GenBank/DDBJ databases">
        <title>Draft genome sequence of Blautia luti DSM 14534T, isolated from human stool.</title>
        <authorList>
            <person name="Ortiz R."/>
            <person name="Melis-Arcos F."/>
            <person name="Covarrubias P."/>
            <person name="Cardenas J.P."/>
            <person name="Perez-Donoso J."/>
            <person name="Almonacid D."/>
        </authorList>
    </citation>
    <scope>NUCLEOTIDE SEQUENCE [LARGE SCALE GENOMIC DNA]</scope>
    <source>
        <strain evidence="5 6">DSM 14534</strain>
    </source>
</reference>
<dbReference type="Proteomes" id="UP000437824">
    <property type="component" value="Unassembled WGS sequence"/>
</dbReference>
<dbReference type="InterPro" id="IPR028082">
    <property type="entry name" value="Peripla_BP_I"/>
</dbReference>
<dbReference type="CDD" id="cd19974">
    <property type="entry name" value="PBP1_LacI-like"/>
    <property type="match status" value="1"/>
</dbReference>
<dbReference type="Pfam" id="PF13377">
    <property type="entry name" value="Peripla_BP_3"/>
    <property type="match status" value="1"/>
</dbReference>
<dbReference type="CDD" id="cd01392">
    <property type="entry name" value="HTH_LacI"/>
    <property type="match status" value="1"/>
</dbReference>
<comment type="caution">
    <text evidence="5">The sequence shown here is derived from an EMBL/GenBank/DDBJ whole genome shotgun (WGS) entry which is preliminary data.</text>
</comment>
<dbReference type="Gene3D" id="1.10.260.40">
    <property type="entry name" value="lambda repressor-like DNA-binding domains"/>
    <property type="match status" value="1"/>
</dbReference>
<dbReference type="SUPFAM" id="SSF47413">
    <property type="entry name" value="lambda repressor-like DNA-binding domains"/>
    <property type="match status" value="1"/>
</dbReference>
<dbReference type="Gene3D" id="3.40.50.2300">
    <property type="match status" value="2"/>
</dbReference>
<feature type="domain" description="HTH lacI-type" evidence="4">
    <location>
        <begin position="33"/>
        <end position="85"/>
    </location>
</feature>
<keyword evidence="3" id="KW-0804">Transcription</keyword>
<accession>A0A844GPJ4</accession>
<dbReference type="GO" id="GO:0000976">
    <property type="term" value="F:transcription cis-regulatory region binding"/>
    <property type="evidence" value="ECO:0007669"/>
    <property type="project" value="TreeGrafter"/>
</dbReference>
<evidence type="ECO:0000256" key="3">
    <source>
        <dbReference type="ARBA" id="ARBA00023163"/>
    </source>
</evidence>
<dbReference type="AlphaFoldDB" id="A0A844GPJ4"/>
<dbReference type="EMBL" id="WMBC01000009">
    <property type="protein sequence ID" value="MTD61884.1"/>
    <property type="molecule type" value="Genomic_DNA"/>
</dbReference>
<sequence>MQMFSRYRTSHLPYSMRNSKQKQERKCNGMGKVRMADIAAKVGVSTVTVHNALTGNKGVSDEMREKIQKVADELGYHQMTAAAKRERNKGGLRNIGVIISEKYLAAYTTFYWKMYQELVLVAADKNCMAAVEILKQDMEENFILPRIQEEHTVDALIVMGEISREYIHFMKKHTDVPVIFLDFYDKELAKDAVIADNFYGMYLMTGYLFEQGFTKMAYVGSIHVTSSIMDRYCGFYKAQLEHGRVLPEEWLIEDRDEKGYMDIKLPEHMPEAFVCNCDLAAGLLIVELEKQGYRVPEDVSVVGFDNYLYPGFPDKKITSYEVNTQVMVKVALEKALKQIKNPASGRGLSVVSGKIVEKESVRKKI</sequence>
<dbReference type="SUPFAM" id="SSF53822">
    <property type="entry name" value="Periplasmic binding protein-like I"/>
    <property type="match status" value="1"/>
</dbReference>
<organism evidence="5 6">
    <name type="scientific">Blautia luti DSM 14534 = JCM 17040</name>
    <dbReference type="NCBI Taxonomy" id="649762"/>
    <lineage>
        <taxon>Bacteria</taxon>
        <taxon>Bacillati</taxon>
        <taxon>Bacillota</taxon>
        <taxon>Clostridia</taxon>
        <taxon>Lachnospirales</taxon>
        <taxon>Lachnospiraceae</taxon>
        <taxon>Blautia</taxon>
    </lineage>
</organism>
<proteinExistence type="predicted"/>
<evidence type="ECO:0000259" key="4">
    <source>
        <dbReference type="PROSITE" id="PS50932"/>
    </source>
</evidence>
<dbReference type="PANTHER" id="PTHR30146">
    <property type="entry name" value="LACI-RELATED TRANSCRIPTIONAL REPRESSOR"/>
    <property type="match status" value="1"/>
</dbReference>
<evidence type="ECO:0000313" key="6">
    <source>
        <dbReference type="Proteomes" id="UP000437824"/>
    </source>
</evidence>
<dbReference type="GO" id="GO:0003700">
    <property type="term" value="F:DNA-binding transcription factor activity"/>
    <property type="evidence" value="ECO:0007669"/>
    <property type="project" value="TreeGrafter"/>
</dbReference>
<dbReference type="InterPro" id="IPR010982">
    <property type="entry name" value="Lambda_DNA-bd_dom_sf"/>
</dbReference>
<name>A0A844GPJ4_9FIRM</name>
<evidence type="ECO:0000256" key="1">
    <source>
        <dbReference type="ARBA" id="ARBA00023015"/>
    </source>
</evidence>
<evidence type="ECO:0000313" key="5">
    <source>
        <dbReference type="EMBL" id="MTD61884.1"/>
    </source>
</evidence>